<dbReference type="InterPro" id="IPR016164">
    <property type="entry name" value="FAD-linked_Oxase-like_C"/>
</dbReference>
<dbReference type="Gene3D" id="3.30.43.10">
    <property type="entry name" value="Uridine Diphospho-n-acetylenolpyruvylglucosamine Reductase, domain 2"/>
    <property type="match status" value="1"/>
</dbReference>
<name>A0A934NAP3_9BACT</name>
<evidence type="ECO:0000256" key="2">
    <source>
        <dbReference type="ARBA" id="ARBA00008000"/>
    </source>
</evidence>
<sequence length="484" mass="51871">MSAATDQSLILDLAARVGEAHVQTGEAAQDYTHDVTFLQHDLSAAVHPATTEEVAAVVRLCAERDLPIVARGAGTSLVGGPVPLAGGVVVCLDRLDQLELDVANTVAVAGAGVITARIDGLANEQGLMYPPDPASISMSTIGGNVACNSGGMRCVKYGVTADYVVGLTVVLASGEILRLGGRLRKRSSGYRLQQLFIGSEGTLGIVTEVIVKLIPNPRYRATAMVGFRSLEGAGAAVSRVLGGGHFPTALEIMDRYAIDAVHAVLQPPFAPDIQAVLVIEQDGHDFEQVQTALFGMVELLDGADNRIAQSDAERERLWHARRNFGKLLMEMPYNRLSEDVAVPIGSIPEMLRRIARLAQESGIRICTVGHAGDGNLHPSLLFTDEQRPLISAVAGRIFRDALELGGTISAEHGLGVLKRDYAQLEHSPLAMSLMRQLKDLLDPRGLLNPHKVFPEHPADDEFLNHIPGWFPEHGPLVHRGEIAT</sequence>
<dbReference type="InterPro" id="IPR016167">
    <property type="entry name" value="FAD-bd_PCMH_sub1"/>
</dbReference>
<keyword evidence="3" id="KW-0285">Flavoprotein</keyword>
<dbReference type="RefSeq" id="WP_338176007.1">
    <property type="nucleotide sequence ID" value="NZ_JAEKNQ010000003.1"/>
</dbReference>
<dbReference type="PROSITE" id="PS51387">
    <property type="entry name" value="FAD_PCMH"/>
    <property type="match status" value="1"/>
</dbReference>
<dbReference type="InterPro" id="IPR004113">
    <property type="entry name" value="FAD-bd_oxidored_4_C"/>
</dbReference>
<dbReference type="FunFam" id="3.30.70.2740:FF:000001">
    <property type="entry name" value="D-lactate dehydrogenase mitochondrial"/>
    <property type="match status" value="1"/>
</dbReference>
<reference evidence="7 8" key="1">
    <citation type="submission" date="2020-10" db="EMBL/GenBank/DDBJ databases">
        <title>Ca. Dormibacterota MAGs.</title>
        <authorList>
            <person name="Montgomery K."/>
        </authorList>
    </citation>
    <scope>NUCLEOTIDE SEQUENCE [LARGE SCALE GENOMIC DNA]</scope>
    <source>
        <strain evidence="7">SC8811_S16_3</strain>
    </source>
</reference>
<dbReference type="InterPro" id="IPR006094">
    <property type="entry name" value="Oxid_FAD_bind_N"/>
</dbReference>
<evidence type="ECO:0000256" key="4">
    <source>
        <dbReference type="ARBA" id="ARBA00022827"/>
    </source>
</evidence>
<dbReference type="InterPro" id="IPR016169">
    <property type="entry name" value="FAD-bd_PCMH_sub2"/>
</dbReference>
<dbReference type="InterPro" id="IPR016166">
    <property type="entry name" value="FAD-bd_PCMH"/>
</dbReference>
<evidence type="ECO:0000313" key="8">
    <source>
        <dbReference type="Proteomes" id="UP000620075"/>
    </source>
</evidence>
<evidence type="ECO:0000313" key="7">
    <source>
        <dbReference type="EMBL" id="MBJ7601656.1"/>
    </source>
</evidence>
<dbReference type="Pfam" id="PF01565">
    <property type="entry name" value="FAD_binding_4"/>
    <property type="match status" value="1"/>
</dbReference>
<dbReference type="Gene3D" id="3.30.70.2190">
    <property type="match status" value="1"/>
</dbReference>
<dbReference type="Gene3D" id="1.10.45.10">
    <property type="entry name" value="Vanillyl-alcohol Oxidase, Chain A, domain 4"/>
    <property type="match status" value="1"/>
</dbReference>
<keyword evidence="4" id="KW-0274">FAD</keyword>
<dbReference type="InterPro" id="IPR016171">
    <property type="entry name" value="Vanillyl_alc_oxidase_C-sub2"/>
</dbReference>
<dbReference type="FunFam" id="1.10.45.10:FF:000001">
    <property type="entry name" value="D-lactate dehydrogenase mitochondrial"/>
    <property type="match status" value="1"/>
</dbReference>
<evidence type="ECO:0000256" key="5">
    <source>
        <dbReference type="ARBA" id="ARBA00023002"/>
    </source>
</evidence>
<comment type="caution">
    <text evidence="7">The sequence shown here is derived from an EMBL/GenBank/DDBJ whole genome shotgun (WGS) entry which is preliminary data.</text>
</comment>
<gene>
    <name evidence="7" type="ORF">JF888_00410</name>
</gene>
<comment type="similarity">
    <text evidence="2">Belongs to the FAD-binding oxidoreductase/transferase type 4 family.</text>
</comment>
<dbReference type="SUPFAM" id="SSF56176">
    <property type="entry name" value="FAD-binding/transporter-associated domain-like"/>
    <property type="match status" value="1"/>
</dbReference>
<feature type="domain" description="FAD-binding PCMH-type" evidence="6">
    <location>
        <begin position="38"/>
        <end position="216"/>
    </location>
</feature>
<dbReference type="EMBL" id="JAEKNQ010000003">
    <property type="protein sequence ID" value="MBJ7601656.1"/>
    <property type="molecule type" value="Genomic_DNA"/>
</dbReference>
<dbReference type="GO" id="GO:0071949">
    <property type="term" value="F:FAD binding"/>
    <property type="evidence" value="ECO:0007669"/>
    <property type="project" value="InterPro"/>
</dbReference>
<dbReference type="SUPFAM" id="SSF55103">
    <property type="entry name" value="FAD-linked oxidases, C-terminal domain"/>
    <property type="match status" value="1"/>
</dbReference>
<dbReference type="GO" id="GO:0016491">
    <property type="term" value="F:oxidoreductase activity"/>
    <property type="evidence" value="ECO:0007669"/>
    <property type="project" value="UniProtKB-KW"/>
</dbReference>
<protein>
    <submittedName>
        <fullName evidence="7">FAD-binding protein</fullName>
    </submittedName>
</protein>
<evidence type="ECO:0000256" key="3">
    <source>
        <dbReference type="ARBA" id="ARBA00022630"/>
    </source>
</evidence>
<dbReference type="InterPro" id="IPR051914">
    <property type="entry name" value="FAD-linked_OxidoTrans_Type4"/>
</dbReference>
<accession>A0A934NAP3</accession>
<proteinExistence type="inferred from homology"/>
<dbReference type="Pfam" id="PF02913">
    <property type="entry name" value="FAD-oxidase_C"/>
    <property type="match status" value="1"/>
</dbReference>
<keyword evidence="5" id="KW-0560">Oxidoreductase</keyword>
<dbReference type="PANTHER" id="PTHR42934:SF2">
    <property type="entry name" value="GLYCOLATE OXIDASE SUBUNIT GLCD"/>
    <property type="match status" value="1"/>
</dbReference>
<comment type="cofactor">
    <cofactor evidence="1">
        <name>FAD</name>
        <dbReference type="ChEBI" id="CHEBI:57692"/>
    </cofactor>
</comment>
<dbReference type="Gene3D" id="3.30.70.2740">
    <property type="match status" value="1"/>
</dbReference>
<dbReference type="PANTHER" id="PTHR42934">
    <property type="entry name" value="GLYCOLATE OXIDASE SUBUNIT GLCD"/>
    <property type="match status" value="1"/>
</dbReference>
<dbReference type="InterPro" id="IPR036318">
    <property type="entry name" value="FAD-bd_PCMH-like_sf"/>
</dbReference>
<evidence type="ECO:0000259" key="6">
    <source>
        <dbReference type="PROSITE" id="PS51387"/>
    </source>
</evidence>
<organism evidence="7 8">
    <name type="scientific">Candidatus Dormiibacter inghamiae</name>
    <dbReference type="NCBI Taxonomy" id="3127013"/>
    <lineage>
        <taxon>Bacteria</taxon>
        <taxon>Bacillati</taxon>
        <taxon>Candidatus Dormiibacterota</taxon>
        <taxon>Candidatus Dormibacteria</taxon>
        <taxon>Candidatus Dormibacterales</taxon>
        <taxon>Candidatus Dormibacteraceae</taxon>
        <taxon>Candidatus Dormiibacter</taxon>
    </lineage>
</organism>
<dbReference type="Gene3D" id="3.30.465.10">
    <property type="match status" value="1"/>
</dbReference>
<evidence type="ECO:0000256" key="1">
    <source>
        <dbReference type="ARBA" id="ARBA00001974"/>
    </source>
</evidence>
<dbReference type="AlphaFoldDB" id="A0A934NAP3"/>
<dbReference type="Proteomes" id="UP000620075">
    <property type="component" value="Unassembled WGS sequence"/>
</dbReference>